<evidence type="ECO:0000256" key="1">
    <source>
        <dbReference type="ARBA" id="ARBA00022741"/>
    </source>
</evidence>
<dbReference type="Pfam" id="PF07724">
    <property type="entry name" value="AAA_2"/>
    <property type="match status" value="1"/>
</dbReference>
<dbReference type="GO" id="GO:0005524">
    <property type="term" value="F:ATP binding"/>
    <property type="evidence" value="ECO:0007669"/>
    <property type="project" value="UniProtKB-KW"/>
</dbReference>
<evidence type="ECO:0000256" key="2">
    <source>
        <dbReference type="ARBA" id="ARBA00022840"/>
    </source>
</evidence>
<gene>
    <name evidence="5" type="ORF">B0H63DRAFT_398383</name>
</gene>
<evidence type="ECO:0000313" key="6">
    <source>
        <dbReference type="Proteomes" id="UP001285441"/>
    </source>
</evidence>
<reference evidence="5" key="2">
    <citation type="submission" date="2023-06" db="EMBL/GenBank/DDBJ databases">
        <authorList>
            <consortium name="Lawrence Berkeley National Laboratory"/>
            <person name="Haridas S."/>
            <person name="Hensen N."/>
            <person name="Bonometti L."/>
            <person name="Westerberg I."/>
            <person name="Brannstrom I.O."/>
            <person name="Guillou S."/>
            <person name="Cros-Aarteil S."/>
            <person name="Calhoun S."/>
            <person name="Kuo A."/>
            <person name="Mondo S."/>
            <person name="Pangilinan J."/>
            <person name="Riley R."/>
            <person name="LaButti K."/>
            <person name="Andreopoulos B."/>
            <person name="Lipzen A."/>
            <person name="Chen C."/>
            <person name="Yanf M."/>
            <person name="Daum C."/>
            <person name="Ng V."/>
            <person name="Clum A."/>
            <person name="Steindorff A."/>
            <person name="Ohm R."/>
            <person name="Martin F."/>
            <person name="Silar P."/>
            <person name="Natvig D."/>
            <person name="Lalanne C."/>
            <person name="Gautier V."/>
            <person name="Ament-velasquez S.L."/>
            <person name="Kruys A."/>
            <person name="Hutchinson M.I."/>
            <person name="Powell A.J."/>
            <person name="Barry K."/>
            <person name="Miller A.N."/>
            <person name="Grigoriev I.V."/>
            <person name="Debuchy R."/>
            <person name="Gladieux P."/>
            <person name="Thoren M.H."/>
            <person name="Johannesson H."/>
        </authorList>
    </citation>
    <scope>NUCLEOTIDE SEQUENCE</scope>
    <source>
        <strain evidence="5">CBS 232.78</strain>
    </source>
</reference>
<feature type="compositionally biased region" description="Low complexity" evidence="3">
    <location>
        <begin position="16"/>
        <end position="27"/>
    </location>
</feature>
<evidence type="ECO:0000259" key="4">
    <source>
        <dbReference type="SMART" id="SM00382"/>
    </source>
</evidence>
<dbReference type="Proteomes" id="UP001285441">
    <property type="component" value="Unassembled WGS sequence"/>
</dbReference>
<feature type="compositionally biased region" description="Low complexity" evidence="3">
    <location>
        <begin position="105"/>
        <end position="117"/>
    </location>
</feature>
<evidence type="ECO:0000256" key="3">
    <source>
        <dbReference type="SAM" id="MobiDB-lite"/>
    </source>
</evidence>
<dbReference type="Gene3D" id="3.40.50.300">
    <property type="entry name" value="P-loop containing nucleotide triphosphate hydrolases"/>
    <property type="match status" value="1"/>
</dbReference>
<feature type="compositionally biased region" description="Low complexity" evidence="3">
    <location>
        <begin position="62"/>
        <end position="76"/>
    </location>
</feature>
<feature type="domain" description="AAA+ ATPase" evidence="4">
    <location>
        <begin position="390"/>
        <end position="528"/>
    </location>
</feature>
<comment type="caution">
    <text evidence="5">The sequence shown here is derived from an EMBL/GenBank/DDBJ whole genome shotgun (WGS) entry which is preliminary data.</text>
</comment>
<name>A0AAE0KJD5_9PEZI</name>
<proteinExistence type="predicted"/>
<protein>
    <submittedName>
        <fullName evidence="5">ATPase, aaa-2</fullName>
    </submittedName>
</protein>
<organism evidence="5 6">
    <name type="scientific">Podospora didyma</name>
    <dbReference type="NCBI Taxonomy" id="330526"/>
    <lineage>
        <taxon>Eukaryota</taxon>
        <taxon>Fungi</taxon>
        <taxon>Dikarya</taxon>
        <taxon>Ascomycota</taxon>
        <taxon>Pezizomycotina</taxon>
        <taxon>Sordariomycetes</taxon>
        <taxon>Sordariomycetidae</taxon>
        <taxon>Sordariales</taxon>
        <taxon>Podosporaceae</taxon>
        <taxon>Podospora</taxon>
    </lineage>
</organism>
<sequence length="709" mass="77769">MPGSYPTNGVIGPQNGSVGSKTTTVTGPDPGEPKDGEQEDVIPEDTSPSQLTDASSNDVNLPTPSTAPTTPNAEPTFGDGTELGGAQHSPPGSVGTPLDAEPEFEAPAAETPLATAESSDEVLDSQTQEIESLPLPPPEEWNFMLPRLPRPLDVDLIPGGQNGTEPFSMRTFAGAIQNKLSLERIHRYLDYHAHSHSNSSLTREVKTTIEGFPGIFYVVERNDTNLLRYFVRCGGNIQSVYAGDPAVPLLGFVIANAETIQKDTSLMVTTLLSMGASASCIPNAFYQPFIRDLPDGGPDESCLGANQPEQRWCTSAVVRARLARTMTLTQRYCLDKSVRSKKPSVRHRQVAKLRGAEALLGIHYFLIGQTWAARALTTKLLSYMTIRSRRPLVLVFAGPSGHGKTELARRLGHLMSLDISVVDCTIFSREAELFGPRAPYVGSERGSPLNNFLASHNGQRSIVFLDEFEKTTADIHQTLLIPFDKGEYQDRRHLTTVDCSKTIWILATNALDPIIHEFCQRHGPALFSDDDYDVDSTSSHDVLIKELCKKLKANFLDRFEAPLTGRITGFLPFLNFSPGEQAVIAHKYVMELAEEVAKPVSLSPDPEHEQLLGNVYLRVRRDAGVCGVIAKEYYDPKLGARSLITGVNQVVKEPLVEAYLDVDEEINDGQPQMEFVVDEMRGDVEVRVIRKGLEEVGIDDGAGEEEFEP</sequence>
<dbReference type="EMBL" id="JAULSW010000006">
    <property type="protein sequence ID" value="KAK3377599.1"/>
    <property type="molecule type" value="Genomic_DNA"/>
</dbReference>
<dbReference type="InterPro" id="IPR003593">
    <property type="entry name" value="AAA+_ATPase"/>
</dbReference>
<evidence type="ECO:0000313" key="5">
    <source>
        <dbReference type="EMBL" id="KAK3377599.1"/>
    </source>
</evidence>
<dbReference type="AlphaFoldDB" id="A0AAE0KJD5"/>
<reference evidence="5" key="1">
    <citation type="journal article" date="2023" name="Mol. Phylogenet. Evol.">
        <title>Genome-scale phylogeny and comparative genomics of the fungal order Sordariales.</title>
        <authorList>
            <person name="Hensen N."/>
            <person name="Bonometti L."/>
            <person name="Westerberg I."/>
            <person name="Brannstrom I.O."/>
            <person name="Guillou S."/>
            <person name="Cros-Aarteil S."/>
            <person name="Calhoun S."/>
            <person name="Haridas S."/>
            <person name="Kuo A."/>
            <person name="Mondo S."/>
            <person name="Pangilinan J."/>
            <person name="Riley R."/>
            <person name="LaButti K."/>
            <person name="Andreopoulos B."/>
            <person name="Lipzen A."/>
            <person name="Chen C."/>
            <person name="Yan M."/>
            <person name="Daum C."/>
            <person name="Ng V."/>
            <person name="Clum A."/>
            <person name="Steindorff A."/>
            <person name="Ohm R.A."/>
            <person name="Martin F."/>
            <person name="Silar P."/>
            <person name="Natvig D.O."/>
            <person name="Lalanne C."/>
            <person name="Gautier V."/>
            <person name="Ament-Velasquez S.L."/>
            <person name="Kruys A."/>
            <person name="Hutchinson M.I."/>
            <person name="Powell A.J."/>
            <person name="Barry K."/>
            <person name="Miller A.N."/>
            <person name="Grigoriev I.V."/>
            <person name="Debuchy R."/>
            <person name="Gladieux P."/>
            <person name="Hiltunen Thoren M."/>
            <person name="Johannesson H."/>
        </authorList>
    </citation>
    <scope>NUCLEOTIDE SEQUENCE</scope>
    <source>
        <strain evidence="5">CBS 232.78</strain>
    </source>
</reference>
<dbReference type="PANTHER" id="PTHR11638:SF18">
    <property type="entry name" value="HEAT SHOCK PROTEIN 104"/>
    <property type="match status" value="1"/>
</dbReference>
<dbReference type="PRINTS" id="PR00300">
    <property type="entry name" value="CLPPROTEASEA"/>
</dbReference>
<dbReference type="GO" id="GO:0034605">
    <property type="term" value="P:cellular response to heat"/>
    <property type="evidence" value="ECO:0007669"/>
    <property type="project" value="TreeGrafter"/>
</dbReference>
<dbReference type="GO" id="GO:0005737">
    <property type="term" value="C:cytoplasm"/>
    <property type="evidence" value="ECO:0007669"/>
    <property type="project" value="TreeGrafter"/>
</dbReference>
<accession>A0AAE0KJD5</accession>
<dbReference type="InterPro" id="IPR050130">
    <property type="entry name" value="ClpA_ClpB"/>
</dbReference>
<keyword evidence="1" id="KW-0547">Nucleotide-binding</keyword>
<dbReference type="InterPro" id="IPR001270">
    <property type="entry name" value="ClpA/B"/>
</dbReference>
<dbReference type="SUPFAM" id="SSF52540">
    <property type="entry name" value="P-loop containing nucleoside triphosphate hydrolases"/>
    <property type="match status" value="1"/>
</dbReference>
<dbReference type="PANTHER" id="PTHR11638">
    <property type="entry name" value="ATP-DEPENDENT CLP PROTEASE"/>
    <property type="match status" value="1"/>
</dbReference>
<feature type="region of interest" description="Disordered" evidence="3">
    <location>
        <begin position="1"/>
        <end position="139"/>
    </location>
</feature>
<keyword evidence="2" id="KW-0067">ATP-binding</keyword>
<dbReference type="SMART" id="SM00382">
    <property type="entry name" value="AAA"/>
    <property type="match status" value="1"/>
</dbReference>
<dbReference type="InterPro" id="IPR003959">
    <property type="entry name" value="ATPase_AAA_core"/>
</dbReference>
<keyword evidence="6" id="KW-1185">Reference proteome</keyword>
<dbReference type="GO" id="GO:0016887">
    <property type="term" value="F:ATP hydrolysis activity"/>
    <property type="evidence" value="ECO:0007669"/>
    <property type="project" value="InterPro"/>
</dbReference>
<dbReference type="InterPro" id="IPR027417">
    <property type="entry name" value="P-loop_NTPase"/>
</dbReference>
<feature type="compositionally biased region" description="Polar residues" evidence="3">
    <location>
        <begin position="46"/>
        <end position="60"/>
    </location>
</feature>